<evidence type="ECO:0000313" key="1">
    <source>
        <dbReference type="EMBL" id="KIJ64955.1"/>
    </source>
</evidence>
<name>A0A0C9W1X8_9AGAM</name>
<keyword evidence="2" id="KW-1185">Reference proteome</keyword>
<protein>
    <submittedName>
        <fullName evidence="1">Uncharacterized protein</fullName>
    </submittedName>
</protein>
<reference evidence="1 2" key="1">
    <citation type="submission" date="2014-04" db="EMBL/GenBank/DDBJ databases">
        <title>Evolutionary Origins and Diversification of the Mycorrhizal Mutualists.</title>
        <authorList>
            <consortium name="DOE Joint Genome Institute"/>
            <consortium name="Mycorrhizal Genomics Consortium"/>
            <person name="Kohler A."/>
            <person name="Kuo A."/>
            <person name="Nagy L.G."/>
            <person name="Floudas D."/>
            <person name="Copeland A."/>
            <person name="Barry K.W."/>
            <person name="Cichocki N."/>
            <person name="Veneault-Fourrey C."/>
            <person name="LaButti K."/>
            <person name="Lindquist E.A."/>
            <person name="Lipzen A."/>
            <person name="Lundell T."/>
            <person name="Morin E."/>
            <person name="Murat C."/>
            <person name="Riley R."/>
            <person name="Ohm R."/>
            <person name="Sun H."/>
            <person name="Tunlid A."/>
            <person name="Henrissat B."/>
            <person name="Grigoriev I.V."/>
            <person name="Hibbett D.S."/>
            <person name="Martin F."/>
        </authorList>
    </citation>
    <scope>NUCLEOTIDE SEQUENCE [LARGE SCALE GENOMIC DNA]</scope>
    <source>
        <strain evidence="1 2">MD-312</strain>
    </source>
</reference>
<dbReference type="HOGENOM" id="CLU_2399953_0_0_1"/>
<evidence type="ECO:0000313" key="2">
    <source>
        <dbReference type="Proteomes" id="UP000053820"/>
    </source>
</evidence>
<gene>
    <name evidence="1" type="ORF">HYDPIDRAFT_28299</name>
</gene>
<dbReference type="AlphaFoldDB" id="A0A0C9W1X8"/>
<organism evidence="1 2">
    <name type="scientific">Hydnomerulius pinastri MD-312</name>
    <dbReference type="NCBI Taxonomy" id="994086"/>
    <lineage>
        <taxon>Eukaryota</taxon>
        <taxon>Fungi</taxon>
        <taxon>Dikarya</taxon>
        <taxon>Basidiomycota</taxon>
        <taxon>Agaricomycotina</taxon>
        <taxon>Agaricomycetes</taxon>
        <taxon>Agaricomycetidae</taxon>
        <taxon>Boletales</taxon>
        <taxon>Boletales incertae sedis</taxon>
        <taxon>Leucogyrophana</taxon>
    </lineage>
</organism>
<sequence>MSSGFEAAWAVLQLNNYISVVAATVIAYDYGRRHVPLLFYARMTCFKSLPSRKRTHLDETVDTDDFALLRGPLCRFAGGDELSPLWKQFCDWD</sequence>
<dbReference type="Proteomes" id="UP000053820">
    <property type="component" value="Unassembled WGS sequence"/>
</dbReference>
<dbReference type="EMBL" id="KN839845">
    <property type="protein sequence ID" value="KIJ64955.1"/>
    <property type="molecule type" value="Genomic_DNA"/>
</dbReference>
<accession>A0A0C9W1X8</accession>
<proteinExistence type="predicted"/>